<dbReference type="Gene3D" id="1.20.120.160">
    <property type="entry name" value="HPT domain"/>
    <property type="match status" value="1"/>
</dbReference>
<name>A0ABR6XRN5_9BURK</name>
<dbReference type="SMART" id="SM00073">
    <property type="entry name" value="HPT"/>
    <property type="match status" value="1"/>
</dbReference>
<feature type="domain" description="Response regulatory" evidence="4">
    <location>
        <begin position="135"/>
        <end position="247"/>
    </location>
</feature>
<dbReference type="SUPFAM" id="SSF47226">
    <property type="entry name" value="Histidine-containing phosphotransfer domain, HPT domain"/>
    <property type="match status" value="1"/>
</dbReference>
<dbReference type="Pfam" id="PF01627">
    <property type="entry name" value="Hpt"/>
    <property type="match status" value="1"/>
</dbReference>
<keyword evidence="2" id="KW-0597">Phosphoprotein</keyword>
<evidence type="ECO:0000313" key="7">
    <source>
        <dbReference type="Proteomes" id="UP000643610"/>
    </source>
</evidence>
<feature type="domain" description="HPt" evidence="5">
    <location>
        <begin position="4"/>
        <end position="115"/>
    </location>
</feature>
<evidence type="ECO:0000256" key="3">
    <source>
        <dbReference type="PROSITE-ProRule" id="PRU00169"/>
    </source>
</evidence>
<proteinExistence type="predicted"/>
<dbReference type="CDD" id="cd00088">
    <property type="entry name" value="HPT"/>
    <property type="match status" value="1"/>
</dbReference>
<dbReference type="Proteomes" id="UP000643610">
    <property type="component" value="Unassembled WGS sequence"/>
</dbReference>
<dbReference type="SMART" id="SM00448">
    <property type="entry name" value="REC"/>
    <property type="match status" value="1"/>
</dbReference>
<dbReference type="InterPro" id="IPR008207">
    <property type="entry name" value="Sig_transdc_His_kin_Hpt_dom"/>
</dbReference>
<dbReference type="PROSITE" id="PS50110">
    <property type="entry name" value="RESPONSE_REGULATORY"/>
    <property type="match status" value="1"/>
</dbReference>
<accession>A0ABR6XRN5</accession>
<evidence type="ECO:0000256" key="2">
    <source>
        <dbReference type="PROSITE-ProRule" id="PRU00110"/>
    </source>
</evidence>
<dbReference type="RefSeq" id="WP_186891176.1">
    <property type="nucleotide sequence ID" value="NZ_JACOFU010000004.1"/>
</dbReference>
<dbReference type="PANTHER" id="PTHR43395">
    <property type="entry name" value="SENSOR HISTIDINE KINASE CHEA"/>
    <property type="match status" value="1"/>
</dbReference>
<protein>
    <submittedName>
        <fullName evidence="6">Hpt domain-containing protein</fullName>
    </submittedName>
</protein>
<sequence length="259" mass="28821">MQQVKAMLAALRENYLRDLPGHIDDIEQLLLQLEREGFQLPLCQEMYRQVHSLKGSGGTYGMSFISDVCHPMEDLLSHLIEHPVAIEHGFVSAALAYIDLLRKACFSYSAQLDPGVEMQLALSQLRLRASNKAYSALLVESSEVLTSVLRDILQEAGFRIEMANDGYVALGRVLAEHFDLLITGLEIPRLNGIALISAIQKSGGRVAKTNTVLLTTSDHLDPHVHPDFVLQKNASLKSKFRACIESTIQRATIHKLTQY</sequence>
<dbReference type="InterPro" id="IPR036641">
    <property type="entry name" value="HPT_dom_sf"/>
</dbReference>
<dbReference type="PROSITE" id="PS50894">
    <property type="entry name" value="HPT"/>
    <property type="match status" value="1"/>
</dbReference>
<evidence type="ECO:0000313" key="6">
    <source>
        <dbReference type="EMBL" id="MBC3832135.1"/>
    </source>
</evidence>
<dbReference type="SUPFAM" id="SSF52172">
    <property type="entry name" value="CheY-like"/>
    <property type="match status" value="1"/>
</dbReference>
<comment type="caution">
    <text evidence="6">The sequence shown here is derived from an EMBL/GenBank/DDBJ whole genome shotgun (WGS) entry which is preliminary data.</text>
</comment>
<evidence type="ECO:0000256" key="1">
    <source>
        <dbReference type="ARBA" id="ARBA00023012"/>
    </source>
</evidence>
<evidence type="ECO:0000259" key="4">
    <source>
        <dbReference type="PROSITE" id="PS50110"/>
    </source>
</evidence>
<comment type="caution">
    <text evidence="3">Lacks conserved residue(s) required for the propagation of feature annotation.</text>
</comment>
<dbReference type="Gene3D" id="3.40.50.2300">
    <property type="match status" value="1"/>
</dbReference>
<dbReference type="InterPro" id="IPR011006">
    <property type="entry name" value="CheY-like_superfamily"/>
</dbReference>
<dbReference type="PANTHER" id="PTHR43395:SF10">
    <property type="entry name" value="CHEMOTAXIS PROTEIN CHEA"/>
    <property type="match status" value="1"/>
</dbReference>
<evidence type="ECO:0000259" key="5">
    <source>
        <dbReference type="PROSITE" id="PS50894"/>
    </source>
</evidence>
<gene>
    <name evidence="6" type="ORF">H8K33_11485</name>
</gene>
<keyword evidence="7" id="KW-1185">Reference proteome</keyword>
<keyword evidence="1" id="KW-0902">Two-component regulatory system</keyword>
<reference evidence="6 7" key="1">
    <citation type="submission" date="2020-08" db="EMBL/GenBank/DDBJ databases">
        <title>Novel species isolated from subtropical streams in China.</title>
        <authorList>
            <person name="Lu H."/>
        </authorList>
    </citation>
    <scope>NUCLEOTIDE SEQUENCE [LARGE SCALE GENOMIC DNA]</scope>
    <source>
        <strain evidence="6 7">KCTC 52442</strain>
    </source>
</reference>
<feature type="modified residue" description="Phosphohistidine" evidence="2">
    <location>
        <position position="51"/>
    </location>
</feature>
<organism evidence="6 7">
    <name type="scientific">Undibacterium amnicola</name>
    <dbReference type="NCBI Taxonomy" id="1834038"/>
    <lineage>
        <taxon>Bacteria</taxon>
        <taxon>Pseudomonadati</taxon>
        <taxon>Pseudomonadota</taxon>
        <taxon>Betaproteobacteria</taxon>
        <taxon>Burkholderiales</taxon>
        <taxon>Oxalobacteraceae</taxon>
        <taxon>Undibacterium</taxon>
    </lineage>
</organism>
<dbReference type="EMBL" id="JACOFU010000004">
    <property type="protein sequence ID" value="MBC3832135.1"/>
    <property type="molecule type" value="Genomic_DNA"/>
</dbReference>
<dbReference type="Pfam" id="PF00072">
    <property type="entry name" value="Response_reg"/>
    <property type="match status" value="1"/>
</dbReference>
<dbReference type="InterPro" id="IPR051315">
    <property type="entry name" value="Bact_Chemotaxis_CheA"/>
</dbReference>
<dbReference type="InterPro" id="IPR001789">
    <property type="entry name" value="Sig_transdc_resp-reg_receiver"/>
</dbReference>